<dbReference type="InterPro" id="IPR006037">
    <property type="entry name" value="RCK_C"/>
</dbReference>
<organism evidence="10 11">
    <name type="scientific">Oligosphaera ethanolica</name>
    <dbReference type="NCBI Taxonomy" id="760260"/>
    <lineage>
        <taxon>Bacteria</taxon>
        <taxon>Pseudomonadati</taxon>
        <taxon>Lentisphaerota</taxon>
        <taxon>Oligosphaeria</taxon>
        <taxon>Oligosphaerales</taxon>
        <taxon>Oligosphaeraceae</taxon>
        <taxon>Oligosphaera</taxon>
    </lineage>
</organism>
<dbReference type="GO" id="GO:0016020">
    <property type="term" value="C:membrane"/>
    <property type="evidence" value="ECO:0007669"/>
    <property type="project" value="UniProtKB-SubCell"/>
</dbReference>
<keyword evidence="4" id="KW-0630">Potassium</keyword>
<dbReference type="Gene3D" id="3.30.70.1450">
    <property type="entry name" value="Regulator of K+ conductance, C-terminal domain"/>
    <property type="match status" value="2"/>
</dbReference>
<dbReference type="GO" id="GO:0006813">
    <property type="term" value="P:potassium ion transport"/>
    <property type="evidence" value="ECO:0007669"/>
    <property type="project" value="UniProtKB-KW"/>
</dbReference>
<dbReference type="Pfam" id="PF00999">
    <property type="entry name" value="Na_H_Exchanger"/>
    <property type="match status" value="1"/>
</dbReference>
<feature type="transmembrane region" description="Helical" evidence="8">
    <location>
        <begin position="324"/>
        <end position="347"/>
    </location>
</feature>
<dbReference type="SUPFAM" id="SSF116726">
    <property type="entry name" value="TrkA C-terminal domain-like"/>
    <property type="match status" value="2"/>
</dbReference>
<feature type="transmembrane region" description="Helical" evidence="8">
    <location>
        <begin position="496"/>
        <end position="515"/>
    </location>
</feature>
<feature type="transmembrane region" description="Helical" evidence="8">
    <location>
        <begin position="173"/>
        <end position="200"/>
    </location>
</feature>
<feature type="transmembrane region" description="Helical" evidence="8">
    <location>
        <begin position="354"/>
        <end position="375"/>
    </location>
</feature>
<keyword evidence="11" id="KW-1185">Reference proteome</keyword>
<feature type="transmembrane region" description="Helical" evidence="8">
    <location>
        <begin position="549"/>
        <end position="568"/>
    </location>
</feature>
<evidence type="ECO:0000256" key="8">
    <source>
        <dbReference type="SAM" id="Phobius"/>
    </source>
</evidence>
<evidence type="ECO:0000256" key="7">
    <source>
        <dbReference type="ARBA" id="ARBA00023136"/>
    </source>
</evidence>
<dbReference type="InterPro" id="IPR036721">
    <property type="entry name" value="RCK_C_sf"/>
</dbReference>
<dbReference type="EMBL" id="JAUSVL010000001">
    <property type="protein sequence ID" value="MDQ0291479.1"/>
    <property type="molecule type" value="Genomic_DNA"/>
</dbReference>
<feature type="transmembrane region" description="Helical" evidence="8">
    <location>
        <begin position="35"/>
        <end position="52"/>
    </location>
</feature>
<name>A0AAE3VJ92_9BACT</name>
<sequence>MFSIMAVNSDTLTPVSAAAAATAAELTKVGLVQDLAAVMLAAGLVAAFFHYVGWPKVIGYISAGVLMGLPPFKHFMISNEASINVLASLGIIFLMFTLGLELNIRRLRKIGTTVFPTAVFDMTMMILLGYALGRHIFGWSWLPSLVLGVMICDSSTTLLAKSLEEMGCSRSKFAAIIFGTTLTEDVLTIGVMAILTGLFLTGQFQAAELVRQLGYLSLFLVGVMVFGLLLLPRFLDRLSRLKDNETLQLIVLGICFGIAFVAEKLNFSLALGAFLVGAVVSESKVRKRVHEHSGALRSMFSAVFFVTVGLMVNLEQMWDNAWQILLLTLLVLVCKTLNCFMGALISGQTFRESLLIGVGLAQLGDFSYLVALLAIDLAAGAEPYQQLYQLAVGVSVVTTLLNPFLLRKTMAASELFQRSLPPSWQKVLDNYHSWVNRARHQVADSRERGVLARHGLFLLIDIMLIAVIFWVAAFFKEQDAWWAIFPDFVRGELKNHLLWLAACFFCFPIAVSAFLHGRKAADDLAAATVPALLDERWAGPLRRFTRGGVMIFCAAVVAWELGVLSVTVLGLAPIGWLVMIIFYIVACLIAWTKVKRLALEGQTALKAVLEGEETVADTAAAPVEAPSRSLQLPKQSAAIGLTLAQLHLRHRTGATITRIVRENQESVDYPGPDTVLLAGDVLTVRGTEKQFQNTQDLLLQTELAVHTMPVLSQIIDLHVETITIPRDSPYAQKKLADLRLRNHTGVTVVRIERQGQALPGPPGPDDLVCAEDRLFVLGSTEQIESTKAFFHTQEAEFELI</sequence>
<feature type="transmembrane region" description="Helical" evidence="8">
    <location>
        <begin position="244"/>
        <end position="261"/>
    </location>
</feature>
<evidence type="ECO:0000256" key="2">
    <source>
        <dbReference type="ARBA" id="ARBA00005551"/>
    </source>
</evidence>
<keyword evidence="4" id="KW-0406">Ion transport</keyword>
<feature type="transmembrane region" description="Helical" evidence="8">
    <location>
        <begin position="295"/>
        <end position="312"/>
    </location>
</feature>
<dbReference type="PANTHER" id="PTHR42751:SF3">
    <property type="entry name" value="SODIUM_GLUTAMATE SYMPORTER"/>
    <property type="match status" value="1"/>
</dbReference>
<dbReference type="Pfam" id="PF02080">
    <property type="entry name" value="TrkA_C"/>
    <property type="match status" value="2"/>
</dbReference>
<proteinExistence type="inferred from homology"/>
<comment type="similarity">
    <text evidence="2">Belongs to the monovalent cation:proton antiporter 2 (CPA2) transporter (TC 2.A.37) family.</text>
</comment>
<feature type="transmembrane region" description="Helical" evidence="8">
    <location>
        <begin position="212"/>
        <end position="232"/>
    </location>
</feature>
<evidence type="ECO:0000313" key="10">
    <source>
        <dbReference type="EMBL" id="MDQ0291479.1"/>
    </source>
</evidence>
<evidence type="ECO:0000256" key="6">
    <source>
        <dbReference type="ARBA" id="ARBA00022989"/>
    </source>
</evidence>
<keyword evidence="6 8" id="KW-1133">Transmembrane helix</keyword>
<dbReference type="PROSITE" id="PS51202">
    <property type="entry name" value="RCK_C"/>
    <property type="match status" value="2"/>
</dbReference>
<keyword evidence="3" id="KW-0813">Transport</keyword>
<comment type="subcellular location">
    <subcellularLocation>
        <location evidence="1">Membrane</location>
        <topology evidence="1">Multi-pass membrane protein</topology>
    </subcellularLocation>
</comment>
<dbReference type="Proteomes" id="UP001238163">
    <property type="component" value="Unassembled WGS sequence"/>
</dbReference>
<reference evidence="10" key="1">
    <citation type="submission" date="2023-07" db="EMBL/GenBank/DDBJ databases">
        <title>Genomic Encyclopedia of Type Strains, Phase IV (KMG-IV): sequencing the most valuable type-strain genomes for metagenomic binning, comparative biology and taxonomic classification.</title>
        <authorList>
            <person name="Goeker M."/>
        </authorList>
    </citation>
    <scope>NUCLEOTIDE SEQUENCE</scope>
    <source>
        <strain evidence="10">DSM 24202</strain>
    </source>
</reference>
<feature type="transmembrane region" description="Helical" evidence="8">
    <location>
        <begin position="83"/>
        <end position="102"/>
    </location>
</feature>
<dbReference type="PANTHER" id="PTHR42751">
    <property type="entry name" value="SODIUM/HYDROGEN EXCHANGER FAMILY/TRKA DOMAIN PROTEIN"/>
    <property type="match status" value="1"/>
</dbReference>
<evidence type="ECO:0000256" key="5">
    <source>
        <dbReference type="ARBA" id="ARBA00022692"/>
    </source>
</evidence>
<evidence type="ECO:0000256" key="4">
    <source>
        <dbReference type="ARBA" id="ARBA00022538"/>
    </source>
</evidence>
<evidence type="ECO:0000256" key="1">
    <source>
        <dbReference type="ARBA" id="ARBA00004141"/>
    </source>
</evidence>
<evidence type="ECO:0000259" key="9">
    <source>
        <dbReference type="PROSITE" id="PS51202"/>
    </source>
</evidence>
<dbReference type="Gene3D" id="1.20.1530.20">
    <property type="match status" value="1"/>
</dbReference>
<feature type="transmembrane region" description="Helical" evidence="8">
    <location>
        <begin position="456"/>
        <end position="476"/>
    </location>
</feature>
<dbReference type="AlphaFoldDB" id="A0AAE3VJ92"/>
<dbReference type="InterPro" id="IPR038770">
    <property type="entry name" value="Na+/solute_symporter_sf"/>
</dbReference>
<evidence type="ECO:0000313" key="11">
    <source>
        <dbReference type="Proteomes" id="UP001238163"/>
    </source>
</evidence>
<dbReference type="RefSeq" id="WP_307264320.1">
    <property type="nucleotide sequence ID" value="NZ_JAUSVL010000001.1"/>
</dbReference>
<feature type="transmembrane region" description="Helical" evidence="8">
    <location>
        <begin position="574"/>
        <end position="592"/>
    </location>
</feature>
<comment type="caution">
    <text evidence="10">The sequence shown here is derived from an EMBL/GenBank/DDBJ whole genome shotgun (WGS) entry which is preliminary data.</text>
</comment>
<protein>
    <submittedName>
        <fullName evidence="10">CPA2 family monovalent cation:H+ antiporter-2</fullName>
    </submittedName>
</protein>
<feature type="domain" description="RCK C-terminal" evidence="9">
    <location>
        <begin position="706"/>
        <end position="792"/>
    </location>
</feature>
<keyword evidence="7 8" id="KW-0472">Membrane</keyword>
<accession>A0AAE3VJ92</accession>
<evidence type="ECO:0000256" key="3">
    <source>
        <dbReference type="ARBA" id="ARBA00022448"/>
    </source>
</evidence>
<dbReference type="InterPro" id="IPR006153">
    <property type="entry name" value="Cation/H_exchanger_TM"/>
</dbReference>
<gene>
    <name evidence="10" type="ORF">J3R75_003586</name>
</gene>
<dbReference type="GO" id="GO:0015297">
    <property type="term" value="F:antiporter activity"/>
    <property type="evidence" value="ECO:0007669"/>
    <property type="project" value="InterPro"/>
</dbReference>
<feature type="transmembrane region" description="Helical" evidence="8">
    <location>
        <begin position="114"/>
        <end position="133"/>
    </location>
</feature>
<keyword evidence="4" id="KW-0633">Potassium transport</keyword>
<feature type="transmembrane region" description="Helical" evidence="8">
    <location>
        <begin position="387"/>
        <end position="406"/>
    </location>
</feature>
<dbReference type="GO" id="GO:1902600">
    <property type="term" value="P:proton transmembrane transport"/>
    <property type="evidence" value="ECO:0007669"/>
    <property type="project" value="InterPro"/>
</dbReference>
<keyword evidence="5 8" id="KW-0812">Transmembrane</keyword>
<feature type="domain" description="RCK C-terminal" evidence="9">
    <location>
        <begin position="613"/>
        <end position="700"/>
    </location>
</feature>
<dbReference type="GO" id="GO:0008324">
    <property type="term" value="F:monoatomic cation transmembrane transporter activity"/>
    <property type="evidence" value="ECO:0007669"/>
    <property type="project" value="InterPro"/>
</dbReference>